<evidence type="ECO:0000313" key="2">
    <source>
        <dbReference type="EMBL" id="KAF0735266.1"/>
    </source>
</evidence>
<dbReference type="SUPFAM" id="SSF54373">
    <property type="entry name" value="FAD-linked reductases, C-terminal domain"/>
    <property type="match status" value="1"/>
</dbReference>
<dbReference type="PANTHER" id="PTHR42720:SF1">
    <property type="entry name" value="GLYCEROL 3-PHOSPHATE OXIDASE"/>
    <property type="match status" value="1"/>
</dbReference>
<evidence type="ECO:0000259" key="1">
    <source>
        <dbReference type="Pfam" id="PF01266"/>
    </source>
</evidence>
<reference evidence="2 3" key="1">
    <citation type="submission" date="2019-07" db="EMBL/GenBank/DDBJ databases">
        <title>Genomics analysis of Aphanomyces spp. identifies a new class of oomycete effector associated with host adaptation.</title>
        <authorList>
            <person name="Gaulin E."/>
        </authorList>
    </citation>
    <scope>NUCLEOTIDE SEQUENCE [LARGE SCALE GENOMIC DNA]</scope>
    <source>
        <strain evidence="2 3">ATCC 201684</strain>
    </source>
</reference>
<keyword evidence="3" id="KW-1185">Reference proteome</keyword>
<dbReference type="OrthoDB" id="498204at2759"/>
<proteinExistence type="predicted"/>
<name>A0A6G0X5L9_9STRA</name>
<dbReference type="Proteomes" id="UP000481153">
    <property type="component" value="Unassembled WGS sequence"/>
</dbReference>
<dbReference type="SUPFAM" id="SSF51905">
    <property type="entry name" value="FAD/NAD(P)-binding domain"/>
    <property type="match status" value="1"/>
</dbReference>
<dbReference type="InterPro" id="IPR052745">
    <property type="entry name" value="G3P_Oxidase/Oxidoreductase"/>
</dbReference>
<gene>
    <name evidence="2" type="ORF">Ae201684_008181</name>
</gene>
<dbReference type="AlphaFoldDB" id="A0A6G0X5L9"/>
<dbReference type="VEuPathDB" id="FungiDB:AeMF1_015506"/>
<organism evidence="2 3">
    <name type="scientific">Aphanomyces euteiches</name>
    <dbReference type="NCBI Taxonomy" id="100861"/>
    <lineage>
        <taxon>Eukaryota</taxon>
        <taxon>Sar</taxon>
        <taxon>Stramenopiles</taxon>
        <taxon>Oomycota</taxon>
        <taxon>Saprolegniomycetes</taxon>
        <taxon>Saprolegniales</taxon>
        <taxon>Verrucalvaceae</taxon>
        <taxon>Aphanomyces</taxon>
    </lineage>
</organism>
<comment type="caution">
    <text evidence="2">The sequence shown here is derived from an EMBL/GenBank/DDBJ whole genome shotgun (WGS) entry which is preliminary data.</text>
</comment>
<accession>A0A6G0X5L9</accession>
<dbReference type="Gene3D" id="3.30.9.10">
    <property type="entry name" value="D-Amino Acid Oxidase, subunit A, domain 2"/>
    <property type="match status" value="1"/>
</dbReference>
<protein>
    <recommendedName>
        <fullName evidence="1">FAD dependent oxidoreductase domain-containing protein</fullName>
    </recommendedName>
</protein>
<sequence>MQVFDMAVIGGGVVGAAVFRDLVLRGYSVVLLEKNSNLVHGASCGNSGIACTGYDAPEDSLERQCIRRAMLLNPKVYRELGLPSAPVGSLVVAWTQEELTALPHIIEANHNIGDKEVRLISKEELYNLEPYLAPGAHGAVLVPGETVIEPWLLPLAYVHHGIANGGSVRLEYEVNSGAFSNGVWTLNCAKHSPVQAHYVLNCAGLYGDIVERIHSPSVPFHIRPRKGQYVVFDAPDLVKSIIQPIPTDRTKGVFVFRTLYGHVLVGPTAEDQEARDTAVNTPEVLSMLRQTAVKIIPALSTRPIVGSYAGLRPATEHRDYQIDFDQARHWVTVGGIRSTGATASLAIGEYVGSLVASAAPPRPKQSVVEFRLPSLQELADHHLDISSNTMQLGELRHALTHPISRFGLVKLRDPSLKPTSHL</sequence>
<evidence type="ECO:0000313" key="3">
    <source>
        <dbReference type="Proteomes" id="UP000481153"/>
    </source>
</evidence>
<feature type="domain" description="FAD dependent oxidoreductase" evidence="1">
    <location>
        <begin position="5"/>
        <end position="352"/>
    </location>
</feature>
<dbReference type="PANTHER" id="PTHR42720">
    <property type="entry name" value="GLYCEROL-3-PHOSPHATE DEHYDROGENASE"/>
    <property type="match status" value="1"/>
</dbReference>
<dbReference type="InterPro" id="IPR036188">
    <property type="entry name" value="FAD/NAD-bd_sf"/>
</dbReference>
<dbReference type="EMBL" id="VJMJ01000100">
    <property type="protein sequence ID" value="KAF0735266.1"/>
    <property type="molecule type" value="Genomic_DNA"/>
</dbReference>
<dbReference type="InterPro" id="IPR006076">
    <property type="entry name" value="FAD-dep_OxRdtase"/>
</dbReference>
<dbReference type="Pfam" id="PF01266">
    <property type="entry name" value="DAO"/>
    <property type="match status" value="1"/>
</dbReference>
<dbReference type="Gene3D" id="3.50.50.60">
    <property type="entry name" value="FAD/NAD(P)-binding domain"/>
    <property type="match status" value="1"/>
</dbReference>